<name>A0A1R3X2R8_9RHOB</name>
<keyword evidence="2" id="KW-1185">Reference proteome</keyword>
<reference evidence="1 2" key="1">
    <citation type="submission" date="2017-01" db="EMBL/GenBank/DDBJ databases">
        <authorList>
            <person name="Mah S.A."/>
            <person name="Swanson W.J."/>
            <person name="Moy G.W."/>
            <person name="Vacquier V.D."/>
        </authorList>
    </citation>
    <scope>NUCLEOTIDE SEQUENCE [LARGE SCALE GENOMIC DNA]</scope>
    <source>
        <strain evidence="1 2">DSM 21219</strain>
    </source>
</reference>
<protein>
    <submittedName>
        <fullName evidence="1">Biotin synthesis protein BioG</fullName>
    </submittedName>
</protein>
<dbReference type="SUPFAM" id="SSF53474">
    <property type="entry name" value="alpha/beta-Hydrolases"/>
    <property type="match status" value="1"/>
</dbReference>
<dbReference type="RefSeq" id="WP_076649818.1">
    <property type="nucleotide sequence ID" value="NZ_FTPS01000001.1"/>
</dbReference>
<evidence type="ECO:0000313" key="1">
    <source>
        <dbReference type="EMBL" id="SIT84504.1"/>
    </source>
</evidence>
<dbReference type="InterPro" id="IPR007398">
    <property type="entry name" value="BioG"/>
</dbReference>
<dbReference type="EMBL" id="FTPS01000001">
    <property type="protein sequence ID" value="SIT84504.1"/>
    <property type="molecule type" value="Genomic_DNA"/>
</dbReference>
<proteinExistence type="predicted"/>
<gene>
    <name evidence="1" type="ORF">SAMN05421849_2127</name>
</gene>
<organism evidence="1 2">
    <name type="scientific">Pontibaca methylaminivorans</name>
    <dbReference type="NCBI Taxonomy" id="515897"/>
    <lineage>
        <taxon>Bacteria</taxon>
        <taxon>Pseudomonadati</taxon>
        <taxon>Pseudomonadota</taxon>
        <taxon>Alphaproteobacteria</taxon>
        <taxon>Rhodobacterales</taxon>
        <taxon>Roseobacteraceae</taxon>
        <taxon>Pontibaca</taxon>
    </lineage>
</organism>
<dbReference type="STRING" id="515897.SAMN05421849_2127"/>
<sequence>MKAEWLQRGGGSSLIVVLTGWAVGAGPFRHLTGAGPGACDVLVLSDYRDLSLPRWPEGYETVDLVAWSFGVAAACRLPHRGLFRRRVALCGSWMPCDDGLGIPRALLQATKAGLSALSLQKFARRAGCDLPEDADIGALREELETVMGWEDVALVPDFDRVVLGAADRIFSRRNLDRAWRGRAGRFEVLDCGHNPFGLWRDWGEVLA</sequence>
<accession>A0A1R3X2R8</accession>
<dbReference type="Pfam" id="PF04301">
    <property type="entry name" value="BioG"/>
    <property type="match status" value="1"/>
</dbReference>
<dbReference type="AlphaFoldDB" id="A0A1R3X2R8"/>
<dbReference type="InterPro" id="IPR029058">
    <property type="entry name" value="AB_hydrolase_fold"/>
</dbReference>
<evidence type="ECO:0000313" key="2">
    <source>
        <dbReference type="Proteomes" id="UP000192455"/>
    </source>
</evidence>
<dbReference type="Proteomes" id="UP000192455">
    <property type="component" value="Unassembled WGS sequence"/>
</dbReference>
<dbReference type="OrthoDB" id="7688089at2"/>